<dbReference type="EMBL" id="ASWA01000003">
    <property type="protein sequence ID" value="EOT67292.1"/>
    <property type="molecule type" value="Genomic_DNA"/>
</dbReference>
<gene>
    <name evidence="2" type="ORF">I585_02813</name>
    <name evidence="1" type="ORF">UAI_03630</name>
</gene>
<dbReference type="InterPro" id="IPR025855">
    <property type="entry name" value="Replic_Relax"/>
</dbReference>
<evidence type="ECO:0000313" key="1">
    <source>
        <dbReference type="EMBL" id="EOH73439.1"/>
    </source>
</evidence>
<dbReference type="Proteomes" id="UP000013783">
    <property type="component" value="Unassembled WGS sequence"/>
</dbReference>
<dbReference type="AlphaFoldDB" id="R2RBX5"/>
<reference evidence="1 3" key="1">
    <citation type="submission" date="2013-02" db="EMBL/GenBank/DDBJ databases">
        <title>The Genome Sequence of Enterococcus malodoratus ATCC_43197.</title>
        <authorList>
            <consortium name="The Broad Institute Genome Sequencing Platform"/>
            <consortium name="The Broad Institute Genome Sequencing Center for Infectious Disease"/>
            <person name="Earl A.M."/>
            <person name="Gilmore M.S."/>
            <person name="Lebreton F."/>
            <person name="Walker B."/>
            <person name="Young S.K."/>
            <person name="Zeng Q."/>
            <person name="Gargeya S."/>
            <person name="Fitzgerald M."/>
            <person name="Haas B."/>
            <person name="Abouelleil A."/>
            <person name="Alvarado L."/>
            <person name="Arachchi H.M."/>
            <person name="Berlin A.M."/>
            <person name="Chapman S.B."/>
            <person name="Dewar J."/>
            <person name="Goldberg J."/>
            <person name="Griggs A."/>
            <person name="Gujja S."/>
            <person name="Hansen M."/>
            <person name="Howarth C."/>
            <person name="Imamovic A."/>
            <person name="Larimer J."/>
            <person name="McCowan C."/>
            <person name="Murphy C."/>
            <person name="Neiman D."/>
            <person name="Pearson M."/>
            <person name="Priest M."/>
            <person name="Roberts A."/>
            <person name="Saif S."/>
            <person name="Shea T."/>
            <person name="Sisk P."/>
            <person name="Sykes S."/>
            <person name="Wortman J."/>
            <person name="Nusbaum C."/>
            <person name="Birren B."/>
        </authorList>
    </citation>
    <scope>NUCLEOTIDE SEQUENCE [LARGE SCALE GENOMIC DNA]</scope>
    <source>
        <strain evidence="1 3">ATCC 43197</strain>
    </source>
</reference>
<reference evidence="2 4" key="2">
    <citation type="submission" date="2013-03" db="EMBL/GenBank/DDBJ databases">
        <title>The Genome Sequence of Enterococcus malodoratus ATCC_43197 (PacBio/Illumina hybrid assembly).</title>
        <authorList>
            <consortium name="The Broad Institute Genomics Platform"/>
            <consortium name="The Broad Institute Genome Sequencing Center for Infectious Disease"/>
            <person name="Earl A."/>
            <person name="Russ C."/>
            <person name="Gilmore M."/>
            <person name="Surin D."/>
            <person name="Walker B."/>
            <person name="Young S."/>
            <person name="Zeng Q."/>
            <person name="Gargeya S."/>
            <person name="Fitzgerald M."/>
            <person name="Haas B."/>
            <person name="Abouelleil A."/>
            <person name="Allen A.W."/>
            <person name="Alvarado L."/>
            <person name="Arachchi H.M."/>
            <person name="Berlin A.M."/>
            <person name="Chapman S.B."/>
            <person name="Gainer-Dewar J."/>
            <person name="Goldberg J."/>
            <person name="Griggs A."/>
            <person name="Gujja S."/>
            <person name="Hansen M."/>
            <person name="Howarth C."/>
            <person name="Imamovic A."/>
            <person name="Ireland A."/>
            <person name="Larimer J."/>
            <person name="McCowan C."/>
            <person name="Murphy C."/>
            <person name="Pearson M."/>
            <person name="Poon T.W."/>
            <person name="Priest M."/>
            <person name="Roberts A."/>
            <person name="Saif S."/>
            <person name="Shea T."/>
            <person name="Sisk P."/>
            <person name="Sykes S."/>
            <person name="Wortman J."/>
            <person name="Nusbaum C."/>
            <person name="Birren B."/>
        </authorList>
    </citation>
    <scope>NUCLEOTIDE SEQUENCE [LARGE SCALE GENOMIC DNA]</scope>
    <source>
        <strain evidence="2 4">ATCC 43197</strain>
    </source>
</reference>
<protein>
    <recommendedName>
        <fullName evidence="5">Replication-relaxation</fullName>
    </recommendedName>
</protein>
<organism evidence="1 3">
    <name type="scientific">Enterococcus malodoratus ATCC 43197</name>
    <dbReference type="NCBI Taxonomy" id="1158601"/>
    <lineage>
        <taxon>Bacteria</taxon>
        <taxon>Bacillati</taxon>
        <taxon>Bacillota</taxon>
        <taxon>Bacilli</taxon>
        <taxon>Lactobacillales</taxon>
        <taxon>Enterococcaceae</taxon>
        <taxon>Enterococcus</taxon>
    </lineage>
</organism>
<comment type="caution">
    <text evidence="1">The sequence shown here is derived from an EMBL/GenBank/DDBJ whole genome shotgun (WGS) entry which is preliminary data.</text>
</comment>
<evidence type="ECO:0000313" key="3">
    <source>
        <dbReference type="Proteomes" id="UP000013783"/>
    </source>
</evidence>
<evidence type="ECO:0000313" key="4">
    <source>
        <dbReference type="Proteomes" id="UP000014148"/>
    </source>
</evidence>
<dbReference type="STRING" id="71451.RV07_GL003213"/>
<dbReference type="PATRIC" id="fig|1158601.3.peg.3600"/>
<dbReference type="OrthoDB" id="4146863at2"/>
<sequence>MKPTELSAKEEQLLKFLFKAKYATTKQLSRFYFSDSVSSSTALRRANLTTKKLNEKGYIKHLDRRIGGIRAGSGSFVWKINTNGMKYLKQKQMNLSITRQNSYEPTWHHLEHTLAISEIYVQLAELKNKHLVQSIDSFQFEPNCWRGWLDNHAGRMILKPDCYIEISLDNYLYNYFVEVDKNTESLARVINKSKQYIRYFNLNIEQKDTGVFPLVLWVVPDEKRKLAIEKRIQQELQDYWALFQVISLDDLRDFMIGGISDGKAD</sequence>
<keyword evidence="4" id="KW-1185">Reference proteome</keyword>
<dbReference type="RefSeq" id="WP_010742418.1">
    <property type="nucleotide sequence ID" value="NZ_KB946251.1"/>
</dbReference>
<proteinExistence type="predicted"/>
<dbReference type="Proteomes" id="UP000014148">
    <property type="component" value="Unassembled WGS sequence"/>
</dbReference>
<dbReference type="Pfam" id="PF13814">
    <property type="entry name" value="Replic_Relax"/>
    <property type="match status" value="1"/>
</dbReference>
<name>R2RBX5_9ENTE</name>
<dbReference type="eggNOG" id="ENOG50328GS">
    <property type="taxonomic scope" value="Bacteria"/>
</dbReference>
<evidence type="ECO:0000313" key="2">
    <source>
        <dbReference type="EMBL" id="EOT67292.1"/>
    </source>
</evidence>
<accession>R2RBX5</accession>
<dbReference type="EMBL" id="AJAK01000025">
    <property type="protein sequence ID" value="EOH73439.1"/>
    <property type="molecule type" value="Genomic_DNA"/>
</dbReference>
<evidence type="ECO:0008006" key="5">
    <source>
        <dbReference type="Google" id="ProtNLM"/>
    </source>
</evidence>